<dbReference type="InterPro" id="IPR007110">
    <property type="entry name" value="Ig-like_dom"/>
</dbReference>
<evidence type="ECO:0000313" key="4">
    <source>
        <dbReference type="Proteomes" id="UP000116555"/>
    </source>
</evidence>
<evidence type="ECO:0000256" key="1">
    <source>
        <dbReference type="SAM" id="Phobius"/>
    </source>
</evidence>
<gene>
    <name evidence="3" type="primary">O20</name>
</gene>
<dbReference type="RefSeq" id="YP_004936109.1">
    <property type="nucleotide sequence ID" value="NC_012783.2"/>
</dbReference>
<organism evidence="3 4">
    <name type="scientific">Simian cytomegalovirus (strain Colburn)</name>
    <dbReference type="NCBI Taxonomy" id="50292"/>
    <lineage>
        <taxon>Viruses</taxon>
        <taxon>Duplodnaviria</taxon>
        <taxon>Heunggongvirae</taxon>
        <taxon>Peploviricota</taxon>
        <taxon>Herviviricetes</taxon>
        <taxon>Herpesvirales</taxon>
        <taxon>Orthoherpesviridae</taxon>
        <taxon>Betaherpesvirinae</taxon>
        <taxon>Cytomegalovirus</taxon>
        <taxon>Cytomegalovirus cercopithecinebeta5</taxon>
    </lineage>
</organism>
<keyword evidence="4" id="KW-1185">Reference proteome</keyword>
<keyword evidence="1" id="KW-0812">Transmembrane</keyword>
<name>G8XTK5_SCMVC</name>
<proteinExistence type="predicted"/>
<dbReference type="EMBL" id="FJ483968">
    <property type="protein sequence ID" value="AEV80497.1"/>
    <property type="molecule type" value="Genomic_DNA"/>
</dbReference>
<keyword evidence="1" id="KW-1133">Transmembrane helix</keyword>
<protein>
    <submittedName>
        <fullName evidence="3">Membrane protein O20</fullName>
    </submittedName>
</protein>
<dbReference type="GeneID" id="25026547"/>
<dbReference type="KEGG" id="vg:25026547"/>
<feature type="transmembrane region" description="Helical" evidence="1">
    <location>
        <begin position="298"/>
        <end position="316"/>
    </location>
</feature>
<dbReference type="PROSITE" id="PS50835">
    <property type="entry name" value="IG_LIKE"/>
    <property type="match status" value="1"/>
</dbReference>
<organismHost>
    <name type="scientific">Macaca</name>
    <name type="common">macaques</name>
    <dbReference type="NCBI Taxonomy" id="9539"/>
</organismHost>
<reference evidence="3 4" key="1">
    <citation type="submission" date="2011-12" db="EMBL/GenBank/DDBJ databases">
        <title>Comparative genomics of primate cytomegaloviruses.</title>
        <authorList>
            <person name="Davison A.J."/>
            <person name="Holton M."/>
            <person name="Dolan A."/>
            <person name="Dargan D.J."/>
            <person name="Gatherer D."/>
            <person name="Hayward G.S."/>
        </authorList>
    </citation>
    <scope>NUCLEOTIDE SEQUENCE [LARGE SCALE GENOMIC DNA]</scope>
    <source>
        <strain evidence="3">2715</strain>
    </source>
</reference>
<accession>G8XTK5</accession>
<dbReference type="Proteomes" id="UP000116555">
    <property type="component" value="Segment"/>
</dbReference>
<evidence type="ECO:0000259" key="2">
    <source>
        <dbReference type="PROSITE" id="PS50835"/>
    </source>
</evidence>
<evidence type="ECO:0000313" key="3">
    <source>
        <dbReference type="EMBL" id="AEV80497.1"/>
    </source>
</evidence>
<keyword evidence="1" id="KW-0472">Membrane</keyword>
<dbReference type="OrthoDB" id="35482at10239"/>
<feature type="domain" description="Ig-like" evidence="2">
    <location>
        <begin position="35"/>
        <end position="146"/>
    </location>
</feature>
<sequence length="340" mass="38485">MFQVHNIYKIGILMVMTADCSSIYDPMYYRNFTLPSNTTKVNNTHRAPTTRLLRPGSPCTIECTFPRTETRGIYFTSCSKKSVTATWMFRHNTQLTDKHLDNAFEFTGSTYVQTLKFTYQANYSGVYSCFIYYHNYTMSIISETVIVPLGNTHASMMSIMYHVQCTFPKLFPGLVRLHSTGHIIQNETVLLCNNETVVWRYAVTGYQPTFQCSIFATECPFTSHSQLWTSTSGKPGPSIFNVDNCNNYSYPGWITTTAISTLPTMLSTTVPLNTATLTVSNSSNKYTLAALRDSHELHSLWILAAIAAIFLGLWYLRVPQTLMGKVRGYIQPLHIMDAVE</sequence>